<dbReference type="RefSeq" id="WP_378281650.1">
    <property type="nucleotide sequence ID" value="NZ_JBHSON010000011.1"/>
</dbReference>
<proteinExistence type="predicted"/>
<name>A0ABW0ZX87_9ACTN</name>
<organism evidence="1 2">
    <name type="scientific">Actinomadura rugatobispora</name>
    <dbReference type="NCBI Taxonomy" id="1994"/>
    <lineage>
        <taxon>Bacteria</taxon>
        <taxon>Bacillati</taxon>
        <taxon>Actinomycetota</taxon>
        <taxon>Actinomycetes</taxon>
        <taxon>Streptosporangiales</taxon>
        <taxon>Thermomonosporaceae</taxon>
        <taxon>Actinomadura</taxon>
    </lineage>
</organism>
<evidence type="ECO:0000313" key="1">
    <source>
        <dbReference type="EMBL" id="MFC5746033.1"/>
    </source>
</evidence>
<evidence type="ECO:0000313" key="2">
    <source>
        <dbReference type="Proteomes" id="UP001596074"/>
    </source>
</evidence>
<sequence>MADGRSITEPLARLAAFLGGQGLKTELTERGLKVVNPEIAGCCSANAADTVACRPRPEDGGRLWLWTSWGEPIAEADHIVDAALIIRGNLARRALGEVAR</sequence>
<gene>
    <name evidence="1" type="ORF">ACFPZN_10470</name>
</gene>
<dbReference type="EMBL" id="JBHSON010000011">
    <property type="protein sequence ID" value="MFC5746033.1"/>
    <property type="molecule type" value="Genomic_DNA"/>
</dbReference>
<accession>A0ABW0ZX87</accession>
<reference evidence="2" key="1">
    <citation type="journal article" date="2019" name="Int. J. Syst. Evol. Microbiol.">
        <title>The Global Catalogue of Microorganisms (GCM) 10K type strain sequencing project: providing services to taxonomists for standard genome sequencing and annotation.</title>
        <authorList>
            <consortium name="The Broad Institute Genomics Platform"/>
            <consortium name="The Broad Institute Genome Sequencing Center for Infectious Disease"/>
            <person name="Wu L."/>
            <person name="Ma J."/>
        </authorList>
    </citation>
    <scope>NUCLEOTIDE SEQUENCE [LARGE SCALE GENOMIC DNA]</scope>
    <source>
        <strain evidence="2">KCTC 42087</strain>
    </source>
</reference>
<protein>
    <submittedName>
        <fullName evidence="1">Uncharacterized protein</fullName>
    </submittedName>
</protein>
<dbReference type="Proteomes" id="UP001596074">
    <property type="component" value="Unassembled WGS sequence"/>
</dbReference>
<comment type="caution">
    <text evidence="1">The sequence shown here is derived from an EMBL/GenBank/DDBJ whole genome shotgun (WGS) entry which is preliminary data.</text>
</comment>
<keyword evidence="2" id="KW-1185">Reference proteome</keyword>